<organism evidence="11 14">
    <name type="scientific">Acetobacter orientalis</name>
    <dbReference type="NCBI Taxonomy" id="146474"/>
    <lineage>
        <taxon>Bacteria</taxon>
        <taxon>Pseudomonadati</taxon>
        <taxon>Pseudomonadota</taxon>
        <taxon>Alphaproteobacteria</taxon>
        <taxon>Acetobacterales</taxon>
        <taxon>Acetobacteraceae</taxon>
        <taxon>Acetobacter</taxon>
    </lineage>
</organism>
<keyword evidence="7" id="KW-0677">Repeat</keyword>
<proteinExistence type="inferred from homology"/>
<dbReference type="SMART" id="SM00971">
    <property type="entry name" value="SATase_N"/>
    <property type="match status" value="1"/>
</dbReference>
<dbReference type="Gene3D" id="1.10.3130.10">
    <property type="entry name" value="serine acetyltransferase, domain 1"/>
    <property type="match status" value="1"/>
</dbReference>
<evidence type="ECO:0000256" key="7">
    <source>
        <dbReference type="ARBA" id="ARBA00022737"/>
    </source>
</evidence>
<feature type="domain" description="Serine acetyltransferase N-terminal" evidence="10">
    <location>
        <begin position="33"/>
        <end position="135"/>
    </location>
</feature>
<dbReference type="Gene3D" id="2.160.10.10">
    <property type="entry name" value="Hexapeptide repeat proteins"/>
    <property type="match status" value="1"/>
</dbReference>
<dbReference type="GO" id="GO:0009001">
    <property type="term" value="F:serine O-acetyltransferase activity"/>
    <property type="evidence" value="ECO:0007669"/>
    <property type="project" value="UniProtKB-EC"/>
</dbReference>
<dbReference type="CDD" id="cd03354">
    <property type="entry name" value="LbH_SAT"/>
    <property type="match status" value="1"/>
</dbReference>
<dbReference type="EMBL" id="AP018515">
    <property type="protein sequence ID" value="BBC81157.1"/>
    <property type="molecule type" value="Genomic_DNA"/>
</dbReference>
<evidence type="ECO:0000313" key="12">
    <source>
        <dbReference type="EMBL" id="GAN66507.1"/>
    </source>
</evidence>
<dbReference type="UniPathway" id="UPA00136">
    <property type="reaction ID" value="UER00199"/>
</dbReference>
<dbReference type="FunFam" id="2.160.10.10:FF:000002">
    <property type="entry name" value="Serine acetyltransferase"/>
    <property type="match status" value="1"/>
</dbReference>
<keyword evidence="13" id="KW-1185">Reference proteome</keyword>
<dbReference type="AlphaFoldDB" id="A0A2Z5ZM81"/>
<comment type="catalytic activity">
    <reaction evidence="9">
        <text>L-serine + acetyl-CoA = O-acetyl-L-serine + CoA</text>
        <dbReference type="Rhea" id="RHEA:24560"/>
        <dbReference type="ChEBI" id="CHEBI:33384"/>
        <dbReference type="ChEBI" id="CHEBI:57287"/>
        <dbReference type="ChEBI" id="CHEBI:57288"/>
        <dbReference type="ChEBI" id="CHEBI:58340"/>
        <dbReference type="EC" id="2.3.1.30"/>
    </reaction>
</comment>
<name>A0A2Z5ZM81_9PROT</name>
<dbReference type="InterPro" id="IPR042122">
    <property type="entry name" value="Ser_AcTrfase_N_sf"/>
</dbReference>
<gene>
    <name evidence="12" type="ORF">Abor_022_084</name>
    <name evidence="11" type="ORF">AcetOrient_orf04272</name>
</gene>
<protein>
    <recommendedName>
        <fullName evidence="4">Serine acetyltransferase</fullName>
        <ecNumber evidence="3">2.3.1.30</ecNumber>
    </recommendedName>
</protein>
<evidence type="ECO:0000256" key="5">
    <source>
        <dbReference type="ARBA" id="ARBA00022605"/>
    </source>
</evidence>
<evidence type="ECO:0000259" key="10">
    <source>
        <dbReference type="SMART" id="SM00971"/>
    </source>
</evidence>
<dbReference type="NCBIfam" id="NF041874">
    <property type="entry name" value="EPS_EpsC"/>
    <property type="match status" value="1"/>
</dbReference>
<dbReference type="Proteomes" id="UP000032670">
    <property type="component" value="Unassembled WGS sequence"/>
</dbReference>
<dbReference type="STRING" id="1231341.Abor_022_084"/>
<dbReference type="InterPro" id="IPR010493">
    <property type="entry name" value="Ser_AcTrfase_N"/>
</dbReference>
<keyword evidence="8" id="KW-0012">Acyltransferase</keyword>
<dbReference type="EC" id="2.3.1.30" evidence="3"/>
<evidence type="ECO:0000313" key="14">
    <source>
        <dbReference type="Proteomes" id="UP000270034"/>
    </source>
</evidence>
<dbReference type="InterPro" id="IPR053376">
    <property type="entry name" value="Serine_acetyltransferase"/>
</dbReference>
<dbReference type="RefSeq" id="WP_084594463.1">
    <property type="nucleotide sequence ID" value="NZ_BAMX01000022.1"/>
</dbReference>
<keyword evidence="5" id="KW-0028">Amino-acid biosynthesis</keyword>
<dbReference type="InterPro" id="IPR018357">
    <property type="entry name" value="Hexapep_transf_CS"/>
</dbReference>
<evidence type="ECO:0000256" key="2">
    <source>
        <dbReference type="ARBA" id="ARBA00007274"/>
    </source>
</evidence>
<evidence type="ECO:0000256" key="8">
    <source>
        <dbReference type="ARBA" id="ARBA00023315"/>
    </source>
</evidence>
<evidence type="ECO:0000256" key="3">
    <source>
        <dbReference type="ARBA" id="ARBA00013266"/>
    </source>
</evidence>
<keyword evidence="6 11" id="KW-0808">Transferase</keyword>
<accession>A0A0D6NK83</accession>
<dbReference type="Pfam" id="PF06426">
    <property type="entry name" value="SATase_N"/>
    <property type="match status" value="1"/>
</dbReference>
<comment type="pathway">
    <text evidence="1">Amino-acid biosynthesis; L-cysteine biosynthesis; L-cysteine from L-serine: step 1/2.</text>
</comment>
<dbReference type="InterPro" id="IPR045304">
    <property type="entry name" value="LbH_SAT"/>
</dbReference>
<dbReference type="GO" id="GO:0005737">
    <property type="term" value="C:cytoplasm"/>
    <property type="evidence" value="ECO:0007669"/>
    <property type="project" value="InterPro"/>
</dbReference>
<dbReference type="GeneID" id="76204651"/>
<evidence type="ECO:0000256" key="1">
    <source>
        <dbReference type="ARBA" id="ARBA00004876"/>
    </source>
</evidence>
<dbReference type="EMBL" id="BAMX01000022">
    <property type="protein sequence ID" value="GAN66507.1"/>
    <property type="molecule type" value="Genomic_DNA"/>
</dbReference>
<evidence type="ECO:0000313" key="13">
    <source>
        <dbReference type="Proteomes" id="UP000032670"/>
    </source>
</evidence>
<dbReference type="InterPro" id="IPR011004">
    <property type="entry name" value="Trimer_LpxA-like_sf"/>
</dbReference>
<evidence type="ECO:0000313" key="11">
    <source>
        <dbReference type="EMBL" id="BBC81157.1"/>
    </source>
</evidence>
<accession>A0A2Z5ZM81</accession>
<sequence>MGDQAYRSREQKLGKNNLFSAVNAFGKSDLETVWDLLQADSNPLLDGLLARSGGGKVASEIHFSMALSLLLSEKLLLEKEESLYLYRFLQELYAVHPHLSRAACSDLMALYDRNPAVRDYGTAFLEFKGYHALQCYRVAHILWEEKRETAARFFQSLISERWNIDIHPAAVLGERLILDHGTGIVIGETTIIEEDVVLFQGVTLGGTGKESGKRHPTVRQGAIIGPGSKILGAIEIGQGAKVGGGSVVVKNVPAFTCVFGNPAQVVGRHTHLPALTFDQSLPAIDYIL</sequence>
<comment type="similarity">
    <text evidence="2">Belongs to the transferase hexapeptide repeat family.</text>
</comment>
<reference evidence="12 13" key="1">
    <citation type="submission" date="2012-11" db="EMBL/GenBank/DDBJ databases">
        <title>Whole genome sequence of Acetobacter orientalis 21F-2.</title>
        <authorList>
            <person name="Azuma Y."/>
            <person name="Higashiura N."/>
            <person name="Hirakawa H."/>
            <person name="Matsushita K."/>
        </authorList>
    </citation>
    <scope>NUCLEOTIDE SEQUENCE [LARGE SCALE GENOMIC DNA]</scope>
    <source>
        <strain evidence="12 13">21F-2</strain>
    </source>
</reference>
<dbReference type="SUPFAM" id="SSF51161">
    <property type="entry name" value="Trimeric LpxA-like enzymes"/>
    <property type="match status" value="1"/>
</dbReference>
<dbReference type="KEGG" id="aot:AcetOri_orf04272"/>
<evidence type="ECO:0000256" key="4">
    <source>
        <dbReference type="ARBA" id="ARBA00018522"/>
    </source>
</evidence>
<reference evidence="11 14" key="2">
    <citation type="submission" date="2018-02" db="EMBL/GenBank/DDBJ databases">
        <title>Acetobacter orientalis genome.</title>
        <authorList>
            <person name="Nakashima N."/>
            <person name="Tamura T."/>
        </authorList>
    </citation>
    <scope>NUCLEOTIDE SEQUENCE [LARGE SCALE GENOMIC DNA]</scope>
    <source>
        <strain evidence="11 14">FAN1</strain>
    </source>
</reference>
<evidence type="ECO:0000256" key="9">
    <source>
        <dbReference type="ARBA" id="ARBA00049486"/>
    </source>
</evidence>
<dbReference type="Proteomes" id="UP000270034">
    <property type="component" value="Chromosome"/>
</dbReference>
<evidence type="ECO:0000256" key="6">
    <source>
        <dbReference type="ARBA" id="ARBA00022679"/>
    </source>
</evidence>
<dbReference type="GO" id="GO:0006535">
    <property type="term" value="P:cysteine biosynthetic process from serine"/>
    <property type="evidence" value="ECO:0007669"/>
    <property type="project" value="InterPro"/>
</dbReference>
<dbReference type="PROSITE" id="PS00101">
    <property type="entry name" value="HEXAPEP_TRANSFERASES"/>
    <property type="match status" value="1"/>
</dbReference>
<dbReference type="PANTHER" id="PTHR42811">
    <property type="entry name" value="SERINE ACETYLTRANSFERASE"/>
    <property type="match status" value="1"/>
</dbReference>